<dbReference type="Gene3D" id="3.10.100.10">
    <property type="entry name" value="Mannose-Binding Protein A, subunit A"/>
    <property type="match status" value="1"/>
</dbReference>
<dbReference type="Proteomes" id="UP001431783">
    <property type="component" value="Unassembled WGS sequence"/>
</dbReference>
<sequence>MLQTDTSSQYDAIRAYLKELDIIDNVWIGLSKKTENSDFTWSDSRILSGEGHWREPVPIGSEPLCVTMDPTADFLWKPYSCGGPQSASFICELQAELKFKIFKI</sequence>
<evidence type="ECO:0000313" key="3">
    <source>
        <dbReference type="Proteomes" id="UP001431783"/>
    </source>
</evidence>
<dbReference type="CDD" id="cd00037">
    <property type="entry name" value="CLECT"/>
    <property type="match status" value="1"/>
</dbReference>
<dbReference type="InterPro" id="IPR001304">
    <property type="entry name" value="C-type_lectin-like"/>
</dbReference>
<organism evidence="2 3">
    <name type="scientific">Henosepilachna vigintioctopunctata</name>
    <dbReference type="NCBI Taxonomy" id="420089"/>
    <lineage>
        <taxon>Eukaryota</taxon>
        <taxon>Metazoa</taxon>
        <taxon>Ecdysozoa</taxon>
        <taxon>Arthropoda</taxon>
        <taxon>Hexapoda</taxon>
        <taxon>Insecta</taxon>
        <taxon>Pterygota</taxon>
        <taxon>Neoptera</taxon>
        <taxon>Endopterygota</taxon>
        <taxon>Coleoptera</taxon>
        <taxon>Polyphaga</taxon>
        <taxon>Cucujiformia</taxon>
        <taxon>Coccinelloidea</taxon>
        <taxon>Coccinellidae</taxon>
        <taxon>Epilachninae</taxon>
        <taxon>Epilachnini</taxon>
        <taxon>Henosepilachna</taxon>
    </lineage>
</organism>
<protein>
    <recommendedName>
        <fullName evidence="1">C-type lectin domain-containing protein</fullName>
    </recommendedName>
</protein>
<feature type="domain" description="C-type lectin" evidence="1">
    <location>
        <begin position="1"/>
        <end position="81"/>
    </location>
</feature>
<comment type="caution">
    <text evidence="2">The sequence shown here is derived from an EMBL/GenBank/DDBJ whole genome shotgun (WGS) entry which is preliminary data.</text>
</comment>
<evidence type="ECO:0000259" key="1">
    <source>
        <dbReference type="PROSITE" id="PS50041"/>
    </source>
</evidence>
<dbReference type="PROSITE" id="PS50041">
    <property type="entry name" value="C_TYPE_LECTIN_2"/>
    <property type="match status" value="1"/>
</dbReference>
<dbReference type="Pfam" id="PF00059">
    <property type="entry name" value="Lectin_C"/>
    <property type="match status" value="1"/>
</dbReference>
<name>A0AAW1UHP4_9CUCU</name>
<dbReference type="AlphaFoldDB" id="A0AAW1UHP4"/>
<dbReference type="SUPFAM" id="SSF56436">
    <property type="entry name" value="C-type lectin-like"/>
    <property type="match status" value="1"/>
</dbReference>
<evidence type="ECO:0000313" key="2">
    <source>
        <dbReference type="EMBL" id="KAK9882559.1"/>
    </source>
</evidence>
<proteinExistence type="predicted"/>
<dbReference type="InterPro" id="IPR016186">
    <property type="entry name" value="C-type_lectin-like/link_sf"/>
</dbReference>
<gene>
    <name evidence="2" type="ORF">WA026_021909</name>
</gene>
<accession>A0AAW1UHP4</accession>
<dbReference type="InterPro" id="IPR016187">
    <property type="entry name" value="CTDL_fold"/>
</dbReference>
<dbReference type="EMBL" id="JARQZJ010000077">
    <property type="protein sequence ID" value="KAK9882559.1"/>
    <property type="molecule type" value="Genomic_DNA"/>
</dbReference>
<reference evidence="2 3" key="1">
    <citation type="submission" date="2023-03" db="EMBL/GenBank/DDBJ databases">
        <title>Genome insight into feeding habits of ladybird beetles.</title>
        <authorList>
            <person name="Li H.-S."/>
            <person name="Huang Y.-H."/>
            <person name="Pang H."/>
        </authorList>
    </citation>
    <scope>NUCLEOTIDE SEQUENCE [LARGE SCALE GENOMIC DNA]</scope>
    <source>
        <strain evidence="2">SYSU_2023b</strain>
        <tissue evidence="2">Whole body</tissue>
    </source>
</reference>
<keyword evidence="3" id="KW-1185">Reference proteome</keyword>